<evidence type="ECO:0000313" key="7">
    <source>
        <dbReference type="EMBL" id="AJH02190.1"/>
    </source>
</evidence>
<dbReference type="GO" id="GO:0000150">
    <property type="term" value="F:DNA strand exchange activity"/>
    <property type="evidence" value="ECO:0007669"/>
    <property type="project" value="InterPro"/>
</dbReference>
<feature type="active site" description="O-(5'-phospho-DNA)-serine intermediate" evidence="4 5">
    <location>
        <position position="9"/>
    </location>
</feature>
<evidence type="ECO:0000256" key="5">
    <source>
        <dbReference type="PROSITE-ProRule" id="PRU10137"/>
    </source>
</evidence>
<dbReference type="PANTHER" id="PTHR30461:SF2">
    <property type="entry name" value="SERINE RECOMBINASE PINE-RELATED"/>
    <property type="match status" value="1"/>
</dbReference>
<proteinExistence type="predicted"/>
<dbReference type="RefSeq" id="WP_039771179.1">
    <property type="nucleotide sequence ID" value="NZ_CP010086.2"/>
</dbReference>
<evidence type="ECO:0000259" key="6">
    <source>
        <dbReference type="PROSITE" id="PS51736"/>
    </source>
</evidence>
<evidence type="ECO:0000313" key="8">
    <source>
        <dbReference type="Proteomes" id="UP000031866"/>
    </source>
</evidence>
<dbReference type="Proteomes" id="UP000031866">
    <property type="component" value="Chromosome"/>
</dbReference>
<name>A0A0B5QIK4_CLOBE</name>
<organism evidence="7 8">
    <name type="scientific">Clostridium beijerinckii</name>
    <name type="common">Clostridium MP</name>
    <dbReference type="NCBI Taxonomy" id="1520"/>
    <lineage>
        <taxon>Bacteria</taxon>
        <taxon>Bacillati</taxon>
        <taxon>Bacillota</taxon>
        <taxon>Clostridia</taxon>
        <taxon>Eubacteriales</taxon>
        <taxon>Clostridiaceae</taxon>
        <taxon>Clostridium</taxon>
    </lineage>
</organism>
<protein>
    <submittedName>
        <fullName evidence="7">Resolvase</fullName>
    </submittedName>
</protein>
<evidence type="ECO:0000256" key="2">
    <source>
        <dbReference type="ARBA" id="ARBA00023125"/>
    </source>
</evidence>
<dbReference type="CDD" id="cd03768">
    <property type="entry name" value="SR_ResInv"/>
    <property type="match status" value="1"/>
</dbReference>
<accession>A0A0B5QIK4</accession>
<reference evidence="8" key="1">
    <citation type="submission" date="2014-12" db="EMBL/GenBank/DDBJ databases">
        <title>Genome sequence of Clostridium beijerinckii strain 59B.</title>
        <authorList>
            <person name="Little G.T."/>
            <person name="Minton N.P."/>
        </authorList>
    </citation>
    <scope>NUCLEOTIDE SEQUENCE [LARGE SCALE GENOMIC DNA]</scope>
    <source>
        <strain evidence="8">59B</strain>
    </source>
</reference>
<dbReference type="KEGG" id="cbei:LF65_05683"/>
<dbReference type="GO" id="GO:0003677">
    <property type="term" value="F:DNA binding"/>
    <property type="evidence" value="ECO:0007669"/>
    <property type="project" value="UniProtKB-KW"/>
</dbReference>
<sequence length="194" mass="22047">MIYGYARVSTRGQLDGNSIEEQSSKILERYSNAKIFEESYSGAKEREIFNKMLNELQQDDLLVVTKLDRFCRTTKEGLQYIDMLMSKGVKIHILNMGLIEDTPMGRLIVTNLLAFAEFERAMIIERTQSGKAIAKTKEGFKEGRPKAYTDKQLDHALSLLSINGGDNSYNEVVEITGISKSTLIRENNKRKIIN</sequence>
<feature type="domain" description="Resolvase/invertase-type recombinase catalytic" evidence="6">
    <location>
        <begin position="1"/>
        <end position="138"/>
    </location>
</feature>
<dbReference type="EMBL" id="CP010086">
    <property type="protein sequence ID" value="AJH02190.1"/>
    <property type="molecule type" value="Genomic_DNA"/>
</dbReference>
<dbReference type="STRING" id="1520.LF65_05683"/>
<dbReference type="OrthoDB" id="9797501at2"/>
<keyword evidence="3" id="KW-0233">DNA recombination</keyword>
<keyword evidence="1" id="KW-0229">DNA integration</keyword>
<dbReference type="Gene3D" id="1.10.10.60">
    <property type="entry name" value="Homeodomain-like"/>
    <property type="match status" value="1"/>
</dbReference>
<dbReference type="Pfam" id="PF00239">
    <property type="entry name" value="Resolvase"/>
    <property type="match status" value="1"/>
</dbReference>
<dbReference type="GO" id="GO:0015074">
    <property type="term" value="P:DNA integration"/>
    <property type="evidence" value="ECO:0007669"/>
    <property type="project" value="UniProtKB-KW"/>
</dbReference>
<dbReference type="PROSITE" id="PS51736">
    <property type="entry name" value="RECOMBINASES_3"/>
    <property type="match status" value="1"/>
</dbReference>
<dbReference type="PANTHER" id="PTHR30461">
    <property type="entry name" value="DNA-INVERTASE FROM LAMBDOID PROPHAGE"/>
    <property type="match status" value="1"/>
</dbReference>
<dbReference type="AlphaFoldDB" id="A0A0B5QIK4"/>
<dbReference type="PROSITE" id="PS00397">
    <property type="entry name" value="RECOMBINASES_1"/>
    <property type="match status" value="1"/>
</dbReference>
<evidence type="ECO:0000256" key="3">
    <source>
        <dbReference type="ARBA" id="ARBA00023172"/>
    </source>
</evidence>
<keyword evidence="2" id="KW-0238">DNA-binding</keyword>
<gene>
    <name evidence="7" type="ORF">LF65_05683</name>
</gene>
<dbReference type="InterPro" id="IPR006119">
    <property type="entry name" value="Resolv_N"/>
</dbReference>
<dbReference type="InterPro" id="IPR036162">
    <property type="entry name" value="Resolvase-like_N_sf"/>
</dbReference>
<evidence type="ECO:0000256" key="4">
    <source>
        <dbReference type="PIRSR" id="PIRSR606118-50"/>
    </source>
</evidence>
<dbReference type="SMART" id="SM00857">
    <property type="entry name" value="Resolvase"/>
    <property type="match status" value="1"/>
</dbReference>
<dbReference type="InterPro" id="IPR050639">
    <property type="entry name" value="SSR_resolvase"/>
</dbReference>
<evidence type="ECO:0000256" key="1">
    <source>
        <dbReference type="ARBA" id="ARBA00022908"/>
    </source>
</evidence>
<dbReference type="InterPro" id="IPR006118">
    <property type="entry name" value="Recombinase_CS"/>
</dbReference>
<dbReference type="Gene3D" id="3.40.50.1390">
    <property type="entry name" value="Resolvase, N-terminal catalytic domain"/>
    <property type="match status" value="1"/>
</dbReference>
<dbReference type="SUPFAM" id="SSF53041">
    <property type="entry name" value="Resolvase-like"/>
    <property type="match status" value="1"/>
</dbReference>